<accession>A0A9K3KR38</accession>
<dbReference type="Pfam" id="PF13279">
    <property type="entry name" value="4HBT_2"/>
    <property type="match status" value="1"/>
</dbReference>
<dbReference type="Proteomes" id="UP000693970">
    <property type="component" value="Unassembled WGS sequence"/>
</dbReference>
<dbReference type="OrthoDB" id="265761at2759"/>
<organism evidence="1 2">
    <name type="scientific">Nitzschia inconspicua</name>
    <dbReference type="NCBI Taxonomy" id="303405"/>
    <lineage>
        <taxon>Eukaryota</taxon>
        <taxon>Sar</taxon>
        <taxon>Stramenopiles</taxon>
        <taxon>Ochrophyta</taxon>
        <taxon>Bacillariophyta</taxon>
        <taxon>Bacillariophyceae</taxon>
        <taxon>Bacillariophycidae</taxon>
        <taxon>Bacillariales</taxon>
        <taxon>Bacillariaceae</taxon>
        <taxon>Nitzschia</taxon>
    </lineage>
</organism>
<name>A0A9K3KR38_9STRA</name>
<keyword evidence="2" id="KW-1185">Reference proteome</keyword>
<gene>
    <name evidence="1" type="ORF">IV203_017148</name>
</gene>
<sequence>MVGLIHTPRTLFHIAKGLAKRRSDGASAALGGLGQNNPYISEGRAGLFDTDYLMHMNNAAYLSHAEYARWELCAYNGLLSSMFRDKVNFVVGGTAIRFRREVAPIFRKFQVHSFVARLDERHLWIYHAFRYPPGGKDPGRIRAHAICQGIAIQGRTVLDPRVYLKEMVGMDPDIVDELSTDRGEASTEQDVFAEMMDKYGDMEAVFKMATALDDKALEQKK</sequence>
<evidence type="ECO:0000313" key="1">
    <source>
        <dbReference type="EMBL" id="KAG7348443.1"/>
    </source>
</evidence>
<dbReference type="PANTHER" id="PTHR12475:SF4">
    <property type="entry name" value="PROTEIN THEM6"/>
    <property type="match status" value="1"/>
</dbReference>
<dbReference type="AlphaFoldDB" id="A0A9K3KR38"/>
<dbReference type="CDD" id="cd00586">
    <property type="entry name" value="4HBT"/>
    <property type="match status" value="1"/>
</dbReference>
<comment type="caution">
    <text evidence="1">The sequence shown here is derived from an EMBL/GenBank/DDBJ whole genome shotgun (WGS) entry which is preliminary data.</text>
</comment>
<proteinExistence type="predicted"/>
<protein>
    <submittedName>
        <fullName evidence="1">Thioesterase-like superfamily protein</fullName>
    </submittedName>
</protein>
<evidence type="ECO:0000313" key="2">
    <source>
        <dbReference type="Proteomes" id="UP000693970"/>
    </source>
</evidence>
<dbReference type="EMBL" id="JAGRRH010000020">
    <property type="protein sequence ID" value="KAG7348443.1"/>
    <property type="molecule type" value="Genomic_DNA"/>
</dbReference>
<dbReference type="InterPro" id="IPR051490">
    <property type="entry name" value="THEM6_lcsJ_thioesterase"/>
</dbReference>
<dbReference type="PANTHER" id="PTHR12475">
    <property type="match status" value="1"/>
</dbReference>
<reference evidence="1" key="1">
    <citation type="journal article" date="2021" name="Sci. Rep.">
        <title>Diploid genomic architecture of Nitzschia inconspicua, an elite biomass production diatom.</title>
        <authorList>
            <person name="Oliver A."/>
            <person name="Podell S."/>
            <person name="Pinowska A."/>
            <person name="Traller J.C."/>
            <person name="Smith S.R."/>
            <person name="McClure R."/>
            <person name="Beliaev A."/>
            <person name="Bohutskyi P."/>
            <person name="Hill E.A."/>
            <person name="Rabines A."/>
            <person name="Zheng H."/>
            <person name="Allen L.Z."/>
            <person name="Kuo A."/>
            <person name="Grigoriev I.V."/>
            <person name="Allen A.E."/>
            <person name="Hazlebeck D."/>
            <person name="Allen E.E."/>
        </authorList>
    </citation>
    <scope>NUCLEOTIDE SEQUENCE</scope>
    <source>
        <strain evidence="1">Hildebrandi</strain>
    </source>
</reference>
<reference evidence="1" key="2">
    <citation type="submission" date="2021-04" db="EMBL/GenBank/DDBJ databases">
        <authorList>
            <person name="Podell S."/>
        </authorList>
    </citation>
    <scope>NUCLEOTIDE SEQUENCE</scope>
    <source>
        <strain evidence="1">Hildebrandi</strain>
    </source>
</reference>